<dbReference type="PANTHER" id="PTHR44329">
    <property type="entry name" value="SERINE/THREONINE-PROTEIN KINASE TNNI3K-RELATED"/>
    <property type="match status" value="1"/>
</dbReference>
<proteinExistence type="inferred from homology"/>
<protein>
    <recommendedName>
        <fullName evidence="5">Protein kinase domain-containing protein</fullName>
    </recommendedName>
</protein>
<dbReference type="GO" id="GO:0004674">
    <property type="term" value="F:protein serine/threonine kinase activity"/>
    <property type="evidence" value="ECO:0007669"/>
    <property type="project" value="UniProtKB-KW"/>
</dbReference>
<dbReference type="PROSITE" id="PS00107">
    <property type="entry name" value="PROTEIN_KINASE_ATP"/>
    <property type="match status" value="1"/>
</dbReference>
<gene>
    <name evidence="6" type="ORF">AMON00008_LOCUS10739</name>
</gene>
<evidence type="ECO:0000256" key="2">
    <source>
        <dbReference type="ARBA" id="ARBA00022840"/>
    </source>
</evidence>
<keyword evidence="2 3" id="KW-0067">ATP-binding</keyword>
<dbReference type="PROSITE" id="PS50011">
    <property type="entry name" value="PROTEIN_KINASE_DOM"/>
    <property type="match status" value="1"/>
</dbReference>
<dbReference type="InterPro" id="IPR000719">
    <property type="entry name" value="Prot_kinase_dom"/>
</dbReference>
<comment type="similarity">
    <text evidence="4">Belongs to the protein kinase superfamily.</text>
</comment>
<dbReference type="InterPro" id="IPR008271">
    <property type="entry name" value="Ser/Thr_kinase_AS"/>
</dbReference>
<evidence type="ECO:0000313" key="6">
    <source>
        <dbReference type="EMBL" id="CAE4571120.1"/>
    </source>
</evidence>
<keyword evidence="4" id="KW-0723">Serine/threonine-protein kinase</keyword>
<dbReference type="SMART" id="SM00220">
    <property type="entry name" value="S_TKc"/>
    <property type="match status" value="1"/>
</dbReference>
<dbReference type="InterPro" id="IPR017441">
    <property type="entry name" value="Protein_kinase_ATP_BS"/>
</dbReference>
<sequence length="415" mass="43699">MGACPTLESAGAVGIIAAGPGLEYCGLALVDKAGPSRPGAGVPPKAAPLFCGGLASPPEAALRLCGRHRRADAAAVRLRAELGSLCREALPGEPTRGPVLGGGTWSTVYAGEWRGRCVAVKAFQSAFGERPEETEQRWQLLLREACLLRDLRSPRVVQLLGACVGTDGGPCLLLELATGGTLRRLLHGSAVGGGSPRRKGLWEAPLRPAQRLLLASHVSEGVAYLHAQAPPIVHRDLKSQNVVVVRRATDGQLKGAKLIDFGLAEWAGRSDEAERKTEVSSSVFSRHALPEVRGSAGYMAPECLAEAPRGSSPSVGTPADVWALGCVLVETFGGAPPHTECEDAAQVAAKVLSRREPPDVPAHVDLAAGGDVRDDTVRRLLRRCFIFEAAGRPRADDLLAELRELATLRGLKLPS</sequence>
<evidence type="ECO:0000256" key="1">
    <source>
        <dbReference type="ARBA" id="ARBA00022741"/>
    </source>
</evidence>
<dbReference type="GO" id="GO:0005524">
    <property type="term" value="F:ATP binding"/>
    <property type="evidence" value="ECO:0007669"/>
    <property type="project" value="UniProtKB-UniRule"/>
</dbReference>
<dbReference type="InterPro" id="IPR051681">
    <property type="entry name" value="Ser/Thr_Kinases-Pseudokinases"/>
</dbReference>
<dbReference type="InterPro" id="IPR011009">
    <property type="entry name" value="Kinase-like_dom_sf"/>
</dbReference>
<feature type="binding site" evidence="3">
    <location>
        <position position="121"/>
    </location>
    <ligand>
        <name>ATP</name>
        <dbReference type="ChEBI" id="CHEBI:30616"/>
    </ligand>
</feature>
<accession>A0A7S4Q4R2</accession>
<dbReference type="SUPFAM" id="SSF56112">
    <property type="entry name" value="Protein kinase-like (PK-like)"/>
    <property type="match status" value="1"/>
</dbReference>
<keyword evidence="4" id="KW-0808">Transferase</keyword>
<evidence type="ECO:0000256" key="4">
    <source>
        <dbReference type="RuleBase" id="RU000304"/>
    </source>
</evidence>
<name>A0A7S4Q4R2_9DINO</name>
<organism evidence="6">
    <name type="scientific">Alexandrium monilatum</name>
    <dbReference type="NCBI Taxonomy" id="311494"/>
    <lineage>
        <taxon>Eukaryota</taxon>
        <taxon>Sar</taxon>
        <taxon>Alveolata</taxon>
        <taxon>Dinophyceae</taxon>
        <taxon>Gonyaulacales</taxon>
        <taxon>Pyrocystaceae</taxon>
        <taxon>Alexandrium</taxon>
    </lineage>
</organism>
<dbReference type="Pfam" id="PF00069">
    <property type="entry name" value="Pkinase"/>
    <property type="match status" value="1"/>
</dbReference>
<dbReference type="PROSITE" id="PS00108">
    <property type="entry name" value="PROTEIN_KINASE_ST"/>
    <property type="match status" value="1"/>
</dbReference>
<evidence type="ECO:0000256" key="3">
    <source>
        <dbReference type="PROSITE-ProRule" id="PRU10141"/>
    </source>
</evidence>
<evidence type="ECO:0000259" key="5">
    <source>
        <dbReference type="PROSITE" id="PS50011"/>
    </source>
</evidence>
<keyword evidence="1 3" id="KW-0547">Nucleotide-binding</keyword>
<dbReference type="EMBL" id="HBNR01016316">
    <property type="protein sequence ID" value="CAE4571120.1"/>
    <property type="molecule type" value="Transcribed_RNA"/>
</dbReference>
<dbReference type="Gene3D" id="1.10.510.10">
    <property type="entry name" value="Transferase(Phosphotransferase) domain 1"/>
    <property type="match status" value="1"/>
</dbReference>
<dbReference type="AlphaFoldDB" id="A0A7S4Q4R2"/>
<reference evidence="6" key="1">
    <citation type="submission" date="2021-01" db="EMBL/GenBank/DDBJ databases">
        <authorList>
            <person name="Corre E."/>
            <person name="Pelletier E."/>
            <person name="Niang G."/>
            <person name="Scheremetjew M."/>
            <person name="Finn R."/>
            <person name="Kale V."/>
            <person name="Holt S."/>
            <person name="Cochrane G."/>
            <person name="Meng A."/>
            <person name="Brown T."/>
            <person name="Cohen L."/>
        </authorList>
    </citation>
    <scope>NUCLEOTIDE SEQUENCE</scope>
    <source>
        <strain evidence="6">CCMP3105</strain>
    </source>
</reference>
<keyword evidence="4" id="KW-0418">Kinase</keyword>
<feature type="domain" description="Protein kinase" evidence="5">
    <location>
        <begin position="94"/>
        <end position="408"/>
    </location>
</feature>
<dbReference type="Gene3D" id="3.30.200.20">
    <property type="entry name" value="Phosphorylase Kinase, domain 1"/>
    <property type="match status" value="1"/>
</dbReference>